<gene>
    <name evidence="12" type="primary">hemE</name>
    <name evidence="17" type="ORF">IP90_02903</name>
</gene>
<comment type="subunit">
    <text evidence="5 12">Homodimer.</text>
</comment>
<dbReference type="AlphaFoldDB" id="A0A562KYC6"/>
<feature type="binding site" evidence="12">
    <location>
        <position position="80"/>
    </location>
    <ligand>
        <name>substrate</name>
    </ligand>
</feature>
<evidence type="ECO:0000256" key="12">
    <source>
        <dbReference type="HAMAP-Rule" id="MF_00218"/>
    </source>
</evidence>
<evidence type="ECO:0000256" key="2">
    <source>
        <dbReference type="ARBA" id="ARBA00004496"/>
    </source>
</evidence>
<dbReference type="GO" id="GO:0019353">
    <property type="term" value="P:protoporphyrinogen IX biosynthetic process from glutamate"/>
    <property type="evidence" value="ECO:0007669"/>
    <property type="project" value="TreeGrafter"/>
</dbReference>
<feature type="binding site" evidence="12">
    <location>
        <position position="157"/>
    </location>
    <ligand>
        <name>substrate</name>
    </ligand>
</feature>
<dbReference type="Gene3D" id="3.20.20.210">
    <property type="match status" value="1"/>
</dbReference>
<feature type="binding site" evidence="12">
    <location>
        <position position="212"/>
    </location>
    <ligand>
        <name>substrate</name>
    </ligand>
</feature>
<feature type="binding site" evidence="12">
    <location>
        <position position="357"/>
    </location>
    <ligand>
        <name>substrate</name>
    </ligand>
</feature>
<protein>
    <recommendedName>
        <fullName evidence="7 12">Uroporphyrinogen decarboxylase</fullName>
        <shortName evidence="12">UPD</shortName>
        <shortName evidence="12">URO-D</shortName>
        <ecNumber evidence="6 12">4.1.1.37</ecNumber>
    </recommendedName>
</protein>
<evidence type="ECO:0000256" key="5">
    <source>
        <dbReference type="ARBA" id="ARBA00011738"/>
    </source>
</evidence>
<reference evidence="17 18" key="1">
    <citation type="journal article" date="2015" name="Stand. Genomic Sci.">
        <title>Genomic Encyclopedia of Bacterial and Archaeal Type Strains, Phase III: the genomes of soil and plant-associated and newly described type strains.</title>
        <authorList>
            <person name="Whitman W.B."/>
            <person name="Woyke T."/>
            <person name="Klenk H.P."/>
            <person name="Zhou Y."/>
            <person name="Lilburn T.G."/>
            <person name="Beck B.J."/>
            <person name="De Vos P."/>
            <person name="Vandamme P."/>
            <person name="Eisen J.A."/>
            <person name="Garrity G."/>
            <person name="Hugenholtz P."/>
            <person name="Kyrpides N.C."/>
        </authorList>
    </citation>
    <scope>NUCLEOTIDE SEQUENCE [LARGE SCALE GENOMIC DNA]</scope>
    <source>
        <strain evidence="17 18">CGMCC 1.10821</strain>
    </source>
</reference>
<dbReference type="GO" id="GO:0005829">
    <property type="term" value="C:cytosol"/>
    <property type="evidence" value="ECO:0007669"/>
    <property type="project" value="TreeGrafter"/>
</dbReference>
<evidence type="ECO:0000256" key="14">
    <source>
        <dbReference type="RuleBase" id="RU004169"/>
    </source>
</evidence>
<dbReference type="NCBIfam" id="TIGR01464">
    <property type="entry name" value="hemE"/>
    <property type="match status" value="1"/>
</dbReference>
<comment type="caution">
    <text evidence="17">The sequence shown here is derived from an EMBL/GenBank/DDBJ whole genome shotgun (WGS) entry which is preliminary data.</text>
</comment>
<dbReference type="GO" id="GO:0004853">
    <property type="term" value="F:uroporphyrinogen decarboxylase activity"/>
    <property type="evidence" value="ECO:0007669"/>
    <property type="project" value="UniProtKB-UniRule"/>
</dbReference>
<comment type="similarity">
    <text evidence="4 12 14">Belongs to the uroporphyrinogen decarboxylase family.</text>
</comment>
<dbReference type="PROSITE" id="PS00907">
    <property type="entry name" value="UROD_2"/>
    <property type="match status" value="1"/>
</dbReference>
<keyword evidence="18" id="KW-1185">Reference proteome</keyword>
<evidence type="ECO:0000256" key="13">
    <source>
        <dbReference type="RuleBase" id="RU000554"/>
    </source>
</evidence>
<keyword evidence="9 12" id="KW-0210">Decarboxylase</keyword>
<comment type="subcellular location">
    <subcellularLocation>
        <location evidence="2 12">Cytoplasm</location>
    </subcellularLocation>
</comment>
<dbReference type="FunFam" id="3.20.20.210:FF:000001">
    <property type="entry name" value="Uroporphyrinogen decarboxylase"/>
    <property type="match status" value="1"/>
</dbReference>
<evidence type="ECO:0000256" key="3">
    <source>
        <dbReference type="ARBA" id="ARBA00004804"/>
    </source>
</evidence>
<feature type="domain" description="Uroporphyrinogen decarboxylase (URO-D)" evidence="15">
    <location>
        <begin position="25"/>
        <end position="34"/>
    </location>
</feature>
<dbReference type="PROSITE" id="PS00906">
    <property type="entry name" value="UROD_1"/>
    <property type="match status" value="1"/>
</dbReference>
<evidence type="ECO:0000256" key="10">
    <source>
        <dbReference type="ARBA" id="ARBA00023239"/>
    </source>
</evidence>
<dbReference type="Pfam" id="PF01208">
    <property type="entry name" value="URO-D"/>
    <property type="match status" value="1"/>
</dbReference>
<comment type="function">
    <text evidence="1 12">Catalyzes the decarboxylation of four acetate groups of uroporphyrinogen-III to yield coproporphyrinogen-III.</text>
</comment>
<dbReference type="PANTHER" id="PTHR21091">
    <property type="entry name" value="METHYLTETRAHYDROFOLATE:HOMOCYSTEINE METHYLTRANSFERASE RELATED"/>
    <property type="match status" value="1"/>
</dbReference>
<dbReference type="UniPathway" id="UPA00251">
    <property type="reaction ID" value="UER00321"/>
</dbReference>
<keyword evidence="10 12" id="KW-0456">Lyase</keyword>
<feature type="domain" description="Uroporphyrinogen decarboxylase (URO-D)" evidence="16">
    <location>
        <begin position="145"/>
        <end position="161"/>
    </location>
</feature>
<comment type="caution">
    <text evidence="12">Lacks conserved residue(s) required for the propagation of feature annotation.</text>
</comment>
<evidence type="ECO:0000259" key="16">
    <source>
        <dbReference type="PROSITE" id="PS00907"/>
    </source>
</evidence>
<evidence type="ECO:0000256" key="4">
    <source>
        <dbReference type="ARBA" id="ARBA00009935"/>
    </source>
</evidence>
<dbReference type="PANTHER" id="PTHR21091:SF169">
    <property type="entry name" value="UROPORPHYRINOGEN DECARBOXYLASE"/>
    <property type="match status" value="1"/>
</dbReference>
<dbReference type="OrthoDB" id="9806656at2"/>
<evidence type="ECO:0000313" key="18">
    <source>
        <dbReference type="Proteomes" id="UP000315167"/>
    </source>
</evidence>
<comment type="catalytic activity">
    <reaction evidence="12 13">
        <text>uroporphyrinogen III + 4 H(+) = coproporphyrinogen III + 4 CO2</text>
        <dbReference type="Rhea" id="RHEA:19865"/>
        <dbReference type="ChEBI" id="CHEBI:15378"/>
        <dbReference type="ChEBI" id="CHEBI:16526"/>
        <dbReference type="ChEBI" id="CHEBI:57308"/>
        <dbReference type="ChEBI" id="CHEBI:57309"/>
        <dbReference type="EC" id="4.1.1.37"/>
    </reaction>
</comment>
<dbReference type="EMBL" id="VLKN01000007">
    <property type="protein sequence ID" value="TWI00357.1"/>
    <property type="molecule type" value="Genomic_DNA"/>
</dbReference>
<organism evidence="17 18">
    <name type="scientific">Luteimonas cucumeris</name>
    <dbReference type="NCBI Taxonomy" id="985012"/>
    <lineage>
        <taxon>Bacteria</taxon>
        <taxon>Pseudomonadati</taxon>
        <taxon>Pseudomonadota</taxon>
        <taxon>Gammaproteobacteria</taxon>
        <taxon>Lysobacterales</taxon>
        <taxon>Lysobacteraceae</taxon>
        <taxon>Luteimonas</taxon>
    </lineage>
</organism>
<evidence type="ECO:0000313" key="17">
    <source>
        <dbReference type="EMBL" id="TWI00357.1"/>
    </source>
</evidence>
<dbReference type="HAMAP" id="MF_00218">
    <property type="entry name" value="URO_D"/>
    <property type="match status" value="1"/>
</dbReference>
<accession>A0A562KYC6</accession>
<dbReference type="EC" id="4.1.1.37" evidence="6 12"/>
<keyword evidence="8 12" id="KW-0963">Cytoplasm</keyword>
<dbReference type="RefSeq" id="WP_144900384.1">
    <property type="nucleotide sequence ID" value="NZ_VLKN01000007.1"/>
</dbReference>
<dbReference type="Proteomes" id="UP000315167">
    <property type="component" value="Unassembled WGS sequence"/>
</dbReference>
<name>A0A562KYC6_9GAMM</name>
<dbReference type="CDD" id="cd00717">
    <property type="entry name" value="URO-D"/>
    <property type="match status" value="1"/>
</dbReference>
<keyword evidence="11 12" id="KW-0627">Porphyrin biosynthesis</keyword>
<dbReference type="InterPro" id="IPR006361">
    <property type="entry name" value="Uroporphyrinogen_deCO2ase_HemE"/>
</dbReference>
<evidence type="ECO:0000256" key="9">
    <source>
        <dbReference type="ARBA" id="ARBA00022793"/>
    </source>
</evidence>
<proteinExistence type="inferred from homology"/>
<feature type="site" description="Transition state stabilizer" evidence="12">
    <location>
        <position position="80"/>
    </location>
</feature>
<evidence type="ECO:0000256" key="1">
    <source>
        <dbReference type="ARBA" id="ARBA00002448"/>
    </source>
</evidence>
<comment type="pathway">
    <text evidence="3 12 13">Porphyrin-containing compound metabolism; protoporphyrin-IX biosynthesis; coproporphyrinogen-III from 5-aminolevulinate: step 4/4.</text>
</comment>
<dbReference type="InterPro" id="IPR038071">
    <property type="entry name" value="UROD/MetE-like_sf"/>
</dbReference>
<feature type="binding site" evidence="12">
    <location>
        <begin position="30"/>
        <end position="34"/>
    </location>
    <ligand>
        <name>substrate</name>
    </ligand>
</feature>
<evidence type="ECO:0000256" key="6">
    <source>
        <dbReference type="ARBA" id="ARBA00012288"/>
    </source>
</evidence>
<evidence type="ECO:0000256" key="11">
    <source>
        <dbReference type="ARBA" id="ARBA00023244"/>
    </source>
</evidence>
<sequence length="381" mass="41965">MTDATTPKNDRLLRALRREPVDCTPVWLMRQAGRYLPEYRATRQRAGSFLGMAKNPDIACEVTVQPLARFDLDAAILFSDILTIPDAMGLELYFVEGEGPKFRHPVRDAASIAKLAVPDMETELRYVMDAIRTIRRELDNRVPLIGFSGSPWTLACYMVEGGGSDNYSRIKALALNDPKALHQLLSVNTDAVIAYLSAQRAAGAQVLQVFDTWGGVLSPSMYREFSLPYLTRIAHELQRGVLRQAQDERGLGQAQVLRQTQDERDHGTPLILFGKGNAPYLEALAASGAEGVGVDWLVELSEAARRTQGKVALQGNLDPAILYGSPDAIRAQVRNTLDSYAEGNGGSREGHVFNLGHGLSPDMDPEHVRALVDAVHEFSRR</sequence>
<evidence type="ECO:0000259" key="15">
    <source>
        <dbReference type="PROSITE" id="PS00906"/>
    </source>
</evidence>
<dbReference type="InterPro" id="IPR000257">
    <property type="entry name" value="Uroporphyrinogen_deCOase"/>
</dbReference>
<evidence type="ECO:0000256" key="7">
    <source>
        <dbReference type="ARBA" id="ARBA00014308"/>
    </source>
</evidence>
<dbReference type="SUPFAM" id="SSF51726">
    <property type="entry name" value="UROD/MetE-like"/>
    <property type="match status" value="1"/>
</dbReference>
<evidence type="ECO:0000256" key="8">
    <source>
        <dbReference type="ARBA" id="ARBA00022490"/>
    </source>
</evidence>